<keyword evidence="2" id="KW-1185">Reference proteome</keyword>
<evidence type="ECO:0000313" key="1">
    <source>
        <dbReference type="EMBL" id="WEF32967.1"/>
    </source>
</evidence>
<name>A0ABY8BAM3_9BURK</name>
<dbReference type="Proteomes" id="UP001216510">
    <property type="component" value="Chromosome"/>
</dbReference>
<sequence>MSSMTVQLDATLLLAAGYAEGFTQYARGGARLTVGPTWWPGHYDPVEDAISGVAGQYWGTTYPGELSLARTLSVTLVNDSATEWKDGSITFALGGEADITSAVPEAQTWQLLAAGLVVLPAWARRRSARQAAQS</sequence>
<organism evidence="1 2">
    <name type="scientific">Pseudoduganella chitinolytica</name>
    <dbReference type="NCBI Taxonomy" id="34070"/>
    <lineage>
        <taxon>Bacteria</taxon>
        <taxon>Pseudomonadati</taxon>
        <taxon>Pseudomonadota</taxon>
        <taxon>Betaproteobacteria</taxon>
        <taxon>Burkholderiales</taxon>
        <taxon>Oxalobacteraceae</taxon>
        <taxon>Telluria group</taxon>
        <taxon>Pseudoduganella</taxon>
    </lineage>
</organism>
<evidence type="ECO:0008006" key="3">
    <source>
        <dbReference type="Google" id="ProtNLM"/>
    </source>
</evidence>
<accession>A0ABY8BAM3</accession>
<evidence type="ECO:0000313" key="2">
    <source>
        <dbReference type="Proteomes" id="UP001216510"/>
    </source>
</evidence>
<reference evidence="1 2" key="1">
    <citation type="submission" date="2023-02" db="EMBL/GenBank/DDBJ databases">
        <title>Gemone sequence of Telluria chitinolytica ACM 3522T.</title>
        <authorList>
            <person name="Frediansyah A."/>
            <person name="Miess H."/>
            <person name="Gross H."/>
        </authorList>
    </citation>
    <scope>NUCLEOTIDE SEQUENCE [LARGE SCALE GENOMIC DNA]</scope>
    <source>
        <strain evidence="1 2">ACM 3522</strain>
    </source>
</reference>
<gene>
    <name evidence="1" type="ORF">PX653_26850</name>
</gene>
<dbReference type="EMBL" id="CP119083">
    <property type="protein sequence ID" value="WEF32967.1"/>
    <property type="molecule type" value="Genomic_DNA"/>
</dbReference>
<dbReference type="RefSeq" id="WP_277415682.1">
    <property type="nucleotide sequence ID" value="NZ_CP119083.1"/>
</dbReference>
<protein>
    <recommendedName>
        <fullName evidence="3">PEP-CTERM sorting domain-containing protein</fullName>
    </recommendedName>
</protein>
<proteinExistence type="predicted"/>